<dbReference type="AlphaFoldDB" id="A0A6J4QQM6"/>
<evidence type="ECO:0000313" key="2">
    <source>
        <dbReference type="EMBL" id="CAA9443724.1"/>
    </source>
</evidence>
<accession>A0A6J4QQM6</accession>
<evidence type="ECO:0000259" key="1">
    <source>
        <dbReference type="Pfam" id="PF13473"/>
    </source>
</evidence>
<dbReference type="InterPro" id="IPR008972">
    <property type="entry name" value="Cupredoxin"/>
</dbReference>
<feature type="domain" description="EfeO-type cupredoxin-like" evidence="1">
    <location>
        <begin position="29"/>
        <end position="116"/>
    </location>
</feature>
<dbReference type="SUPFAM" id="SSF49503">
    <property type="entry name" value="Cupredoxins"/>
    <property type="match status" value="1"/>
</dbReference>
<sequence>MTRTLVVAALVLLGLGGLFLALRPEPTATNDEPREQVHDVEIEDGAMSPAEVSVGQGDQVTLRFTADAPVEVHLHGYDLEEEVEPGEETELSFEAELTGQFEIEDHETEATLGALLVQPR</sequence>
<reference evidence="2" key="1">
    <citation type="submission" date="2020-02" db="EMBL/GenBank/DDBJ databases">
        <authorList>
            <person name="Meier V. D."/>
        </authorList>
    </citation>
    <scope>NUCLEOTIDE SEQUENCE</scope>
    <source>
        <strain evidence="2">AVDCRST_MAG28</strain>
    </source>
</reference>
<protein>
    <recommendedName>
        <fullName evidence="1">EfeO-type cupredoxin-like domain-containing protein</fullName>
    </recommendedName>
</protein>
<gene>
    <name evidence="2" type="ORF">AVDCRST_MAG28-767</name>
</gene>
<dbReference type="EMBL" id="CADCVE010000015">
    <property type="protein sequence ID" value="CAA9443724.1"/>
    <property type="molecule type" value="Genomic_DNA"/>
</dbReference>
<dbReference type="Gene3D" id="2.60.40.420">
    <property type="entry name" value="Cupredoxins - blue copper proteins"/>
    <property type="match status" value="1"/>
</dbReference>
<name>A0A6J4QQM6_9ACTN</name>
<dbReference type="InterPro" id="IPR028096">
    <property type="entry name" value="EfeO_Cupredoxin"/>
</dbReference>
<dbReference type="Pfam" id="PF13473">
    <property type="entry name" value="Cupredoxin_1"/>
    <property type="match status" value="1"/>
</dbReference>
<organism evidence="2">
    <name type="scientific">uncultured Rubrobacteraceae bacterium</name>
    <dbReference type="NCBI Taxonomy" id="349277"/>
    <lineage>
        <taxon>Bacteria</taxon>
        <taxon>Bacillati</taxon>
        <taxon>Actinomycetota</taxon>
        <taxon>Rubrobacteria</taxon>
        <taxon>Rubrobacterales</taxon>
        <taxon>Rubrobacteraceae</taxon>
        <taxon>environmental samples</taxon>
    </lineage>
</organism>
<proteinExistence type="predicted"/>